<dbReference type="RefSeq" id="WP_323255497.1">
    <property type="nucleotide sequence ID" value="NZ_JAYGIM010000001.1"/>
</dbReference>
<proteinExistence type="predicted"/>
<protein>
    <submittedName>
        <fullName evidence="1">Uncharacterized protein</fullName>
    </submittedName>
</protein>
<comment type="caution">
    <text evidence="1">The sequence shown here is derived from an EMBL/GenBank/DDBJ whole genome shotgun (WGS) entry which is preliminary data.</text>
</comment>
<evidence type="ECO:0000313" key="1">
    <source>
        <dbReference type="EMBL" id="MEA5425365.1"/>
    </source>
</evidence>
<dbReference type="Proteomes" id="UP001302222">
    <property type="component" value="Unassembled WGS sequence"/>
</dbReference>
<keyword evidence="2" id="KW-1185">Reference proteome</keyword>
<organism evidence="1 2">
    <name type="scientific">Arcicella lustrica</name>
    <dbReference type="NCBI Taxonomy" id="2984196"/>
    <lineage>
        <taxon>Bacteria</taxon>
        <taxon>Pseudomonadati</taxon>
        <taxon>Bacteroidota</taxon>
        <taxon>Cytophagia</taxon>
        <taxon>Cytophagales</taxon>
        <taxon>Flectobacillaceae</taxon>
        <taxon>Arcicella</taxon>
    </lineage>
</organism>
<reference evidence="1 2" key="1">
    <citation type="submission" date="2023-12" db="EMBL/GenBank/DDBJ databases">
        <title>Novel species of the genus Arcicella isolated from rivers.</title>
        <authorList>
            <person name="Lu H."/>
        </authorList>
    </citation>
    <scope>NUCLEOTIDE SEQUENCE [LARGE SCALE GENOMIC DNA]</scope>
    <source>
        <strain evidence="1 2">DC25W</strain>
    </source>
</reference>
<sequence>MKNNDGLLIILTQDTLARFQYFAGLKNISVDVWVTNLLHEMYFDMDGNPCTDTSIFQNPEIGIQSSGKQAFTDVNAGVNSPVNGRTQVIFQNLPVFVHRGFEGIIHDFYENPREDLISMEYLQTIVDLLSDNPKSDTFHAIETFQILLKNAQNVINFYYQQEQNALTQLRMRQLNYMLYEGIKAEEVQKVETFFEFLNTFK</sequence>
<gene>
    <name evidence="1" type="ORF">VB798_02195</name>
</gene>
<accession>A0ABU5SDJ7</accession>
<evidence type="ECO:0000313" key="2">
    <source>
        <dbReference type="Proteomes" id="UP001302222"/>
    </source>
</evidence>
<name>A0ABU5SDJ7_9BACT</name>
<dbReference type="EMBL" id="JAYGIM010000001">
    <property type="protein sequence ID" value="MEA5425365.1"/>
    <property type="molecule type" value="Genomic_DNA"/>
</dbReference>